<keyword evidence="1" id="KW-0472">Membrane</keyword>
<protein>
    <recommendedName>
        <fullName evidence="6">Thermopsin</fullName>
    </recommendedName>
</protein>
<evidence type="ECO:0000313" key="2">
    <source>
        <dbReference type="EMBL" id="BBG22727.1"/>
    </source>
</evidence>
<gene>
    <name evidence="2" type="ORF">IC006_0011</name>
    <name evidence="3" type="ORF">IC007_0011</name>
</gene>
<evidence type="ECO:0000313" key="3">
    <source>
        <dbReference type="EMBL" id="BBG25506.1"/>
    </source>
</evidence>
<evidence type="ECO:0000313" key="4">
    <source>
        <dbReference type="Proteomes" id="UP000322983"/>
    </source>
</evidence>
<dbReference type="Proteomes" id="UP000322983">
    <property type="component" value="Chromosome"/>
</dbReference>
<reference evidence="2 4" key="2">
    <citation type="journal article" date="2020" name="Int. J. Syst. Evol. Microbiol.">
        <title>Sulfuracidifex tepidarius gen. nov., sp. nov. and transfer of Sulfolobus metallicus Huber and Stetter 1992 to the genus Sulfuracidifex as Sulfuracidifex metallicus comb. nov.</title>
        <authorList>
            <person name="Itoh T."/>
            <person name="Miura T."/>
            <person name="Sakai H.D."/>
            <person name="Kato S."/>
            <person name="Ohkuma M."/>
            <person name="Takashina T."/>
        </authorList>
    </citation>
    <scope>NUCLEOTIDE SEQUENCE [LARGE SCALE GENOMIC DNA]</scope>
    <source>
        <strain evidence="2 4">IC-006</strain>
        <strain evidence="3">IC-007</strain>
    </source>
</reference>
<dbReference type="EMBL" id="AP018929">
    <property type="protein sequence ID" value="BBG22727.1"/>
    <property type="molecule type" value="Genomic_DNA"/>
</dbReference>
<dbReference type="KEGG" id="step:IC006_0011"/>
<evidence type="ECO:0008006" key="6">
    <source>
        <dbReference type="Google" id="ProtNLM"/>
    </source>
</evidence>
<keyword evidence="1" id="KW-0812">Transmembrane</keyword>
<accession>A0A510DRD0</accession>
<dbReference type="Pfam" id="PF05317">
    <property type="entry name" value="Thermopsin"/>
    <property type="match status" value="1"/>
</dbReference>
<dbReference type="GeneID" id="41716537"/>
<sequence>MLSNRAIALFIITLLFIPLSSAFMVHSQVGASFPMGISTFPLTGVHYTNQVEGIINISSLSIGQSFFSNGQPFQTGNASLQLNSMVDGLFWAQDVALICQESPNTFGIRMVVNFWNLTGPFTIKVNNGTVTSFQGLGVICYLGPNITVKTPFELGLFMTENSSGISFSFSYNGHNRTYYFVPVTGSFQIGGYSKLNLPNDLEFVWGGPGGGSIVPLSMNSSAAILYEQGGKMVLPRETYSIGFDTGESAEGVSVNADLSSVFSPKVNEVSGTDDPKVLWPVPPSISISQKNSTVNVSVSIDGKVIPNQKVEIESGFPLSPIAESVTDSHGIAVFRNISSSLFVVYYPGNFTLSYSYALSSPVLNSVYSSLQSYYHKLLNFLQSEEYSFKKGLTSFFNNGKYVSPPTTVNYLLLEYIAAISLGVIISALLVKLKT</sequence>
<name>A0A510DRD0_9CREN</name>
<dbReference type="Proteomes" id="UP000325030">
    <property type="component" value="Chromosome"/>
</dbReference>
<dbReference type="OrthoDB" id="33909at2157"/>
<keyword evidence="1" id="KW-1133">Transmembrane helix</keyword>
<evidence type="ECO:0000256" key="1">
    <source>
        <dbReference type="SAM" id="Phobius"/>
    </source>
</evidence>
<dbReference type="EMBL" id="AP018930">
    <property type="protein sequence ID" value="BBG25506.1"/>
    <property type="molecule type" value="Genomic_DNA"/>
</dbReference>
<keyword evidence="4" id="KW-1185">Reference proteome</keyword>
<reference evidence="5" key="1">
    <citation type="submission" date="2018-09" db="EMBL/GenBank/DDBJ databases">
        <title>Complete Genome Sequencing of Sulfolobus sp. JCM 16834.</title>
        <authorList>
            <person name="Kato S."/>
            <person name="Itoh T."/>
            <person name="Ohkuma M."/>
        </authorList>
    </citation>
    <scope>NUCLEOTIDE SEQUENCE [LARGE SCALE GENOMIC DNA]</scope>
    <source>
        <strain evidence="5">IC-007</strain>
    </source>
</reference>
<dbReference type="RefSeq" id="WP_084739627.1">
    <property type="nucleotide sequence ID" value="NZ_AP018929.1"/>
</dbReference>
<organism evidence="2 4">
    <name type="scientific">Sulfuracidifex tepidarius</name>
    <dbReference type="NCBI Taxonomy" id="1294262"/>
    <lineage>
        <taxon>Archaea</taxon>
        <taxon>Thermoproteota</taxon>
        <taxon>Thermoprotei</taxon>
        <taxon>Sulfolobales</taxon>
        <taxon>Sulfolobaceae</taxon>
        <taxon>Sulfuracidifex</taxon>
    </lineage>
</organism>
<proteinExistence type="predicted"/>
<dbReference type="STRING" id="1294262.GCA_001316085_00798"/>
<dbReference type="InterPro" id="IPR007981">
    <property type="entry name" value="Peptidase_A5"/>
</dbReference>
<accession>A0A510DZ41</accession>
<dbReference type="AlphaFoldDB" id="A0A510DRD0"/>
<evidence type="ECO:0000313" key="5">
    <source>
        <dbReference type="Proteomes" id="UP000325030"/>
    </source>
</evidence>
<feature type="transmembrane region" description="Helical" evidence="1">
    <location>
        <begin position="410"/>
        <end position="430"/>
    </location>
</feature>